<keyword evidence="2" id="KW-0285">Flavoprotein</keyword>
<evidence type="ECO:0000256" key="8">
    <source>
        <dbReference type="ARBA" id="ARBA00023002"/>
    </source>
</evidence>
<dbReference type="SUPFAM" id="SSF51905">
    <property type="entry name" value="FAD/NAD(P)-binding domain"/>
    <property type="match status" value="3"/>
</dbReference>
<dbReference type="Gene3D" id="3.50.50.60">
    <property type="entry name" value="FAD/NAD(P)-binding domain"/>
    <property type="match status" value="1"/>
</dbReference>
<evidence type="ECO:0000256" key="3">
    <source>
        <dbReference type="ARBA" id="ARBA00022723"/>
    </source>
</evidence>
<dbReference type="PRINTS" id="PR00370">
    <property type="entry name" value="FMOXYGENASE"/>
</dbReference>
<dbReference type="Pfam" id="PF01753">
    <property type="entry name" value="zf-MYND"/>
    <property type="match status" value="1"/>
</dbReference>
<dbReference type="InterPro" id="IPR000960">
    <property type="entry name" value="Flavin_mOase"/>
</dbReference>
<evidence type="ECO:0000313" key="12">
    <source>
        <dbReference type="EMBL" id="CAL1134034.1"/>
    </source>
</evidence>
<feature type="non-terminal residue" evidence="11">
    <location>
        <position position="1"/>
    </location>
</feature>
<keyword evidence="4 9" id="KW-0863">Zinc-finger</keyword>
<evidence type="ECO:0000256" key="6">
    <source>
        <dbReference type="ARBA" id="ARBA00022833"/>
    </source>
</evidence>
<dbReference type="Gene3D" id="3.40.50.11350">
    <property type="match status" value="1"/>
</dbReference>
<comment type="similarity">
    <text evidence="1">Belongs to the FMO family.</text>
</comment>
<dbReference type="OrthoDB" id="413515at2759"/>
<name>A0A9P1FKK6_9DINO</name>
<dbReference type="GO" id="GO:0004499">
    <property type="term" value="F:N,N-dimethylaniline monooxygenase activity"/>
    <property type="evidence" value="ECO:0007669"/>
    <property type="project" value="InterPro"/>
</dbReference>
<dbReference type="EMBL" id="CAMXCT010000574">
    <property type="protein sequence ID" value="CAI3980659.1"/>
    <property type="molecule type" value="Genomic_DNA"/>
</dbReference>
<reference evidence="11" key="1">
    <citation type="submission" date="2022-10" db="EMBL/GenBank/DDBJ databases">
        <authorList>
            <person name="Chen Y."/>
            <person name="Dougan E. K."/>
            <person name="Chan C."/>
            <person name="Rhodes N."/>
            <person name="Thang M."/>
        </authorList>
    </citation>
    <scope>NUCLEOTIDE SEQUENCE</scope>
</reference>
<keyword evidence="8" id="KW-0560">Oxidoreductase</keyword>
<feature type="domain" description="MYND-type" evidence="10">
    <location>
        <begin position="579"/>
        <end position="615"/>
    </location>
</feature>
<evidence type="ECO:0000256" key="2">
    <source>
        <dbReference type="ARBA" id="ARBA00022630"/>
    </source>
</evidence>
<organism evidence="11">
    <name type="scientific">Cladocopium goreaui</name>
    <dbReference type="NCBI Taxonomy" id="2562237"/>
    <lineage>
        <taxon>Eukaryota</taxon>
        <taxon>Sar</taxon>
        <taxon>Alveolata</taxon>
        <taxon>Dinophyceae</taxon>
        <taxon>Suessiales</taxon>
        <taxon>Symbiodiniaceae</taxon>
        <taxon>Cladocopium</taxon>
    </lineage>
</organism>
<sequence length="621" mass="69195">RADVAIVGAGPSGLAACKAALEEGLKPVVLERQKAVGGLWTVEGKVWNSLRTNLSKYTVAFSDFPWPKDFSAVFPKATEVQRYLAGYAERHQLWPHVCSGCTVTSLEPVEGAWRLRVETEEGQEELLASFVIVATGIFSTPNMSLPGLETFPGPVLHSSSYRSPRCLPCGRLLVVGCAFSGADVAAELGAEPERRVTVAAGQTPLWFVPRYLNGKPSDLLFYSRAAHWRSKRHSEEERNHWRHRFLGSALGRLPPPLVTPQEGPEPPFLCISDDFVQAVKSGQVELRTLRVQEVRGRLVIFSDGSQEEFDQLLLATGYRLDLPFLPDKVRKFLQLETEDQLQPLILAHGVWHPKIPQMAFVGLYRGPFFAALELQGRWACGVFSGRLPQLSQEEMEEALQKQMEIRLHQPRPQFPHDYVAMTEQLASFVGVHPTEILEDASHPLHRSLVDGPFLPFHFRLKGFQAKPEIAAAAIAECLEAYPLDSANEALPKEKVVGIFKEDTEPLLTRTPGVAGTARKHHKPHQAVALEQDVLVEVLLMSRCDALLSTYSNVSVAAIYFSQPGYRFFLFGDTAPGDGCEVCGNMAQFCCSRCKVVFYCSTECQRRAWKKHKLRGRTARAR</sequence>
<dbReference type="InterPro" id="IPR020946">
    <property type="entry name" value="Flavin_mOase-like"/>
</dbReference>
<evidence type="ECO:0000256" key="1">
    <source>
        <dbReference type="ARBA" id="ARBA00009183"/>
    </source>
</evidence>
<dbReference type="Pfam" id="PF00743">
    <property type="entry name" value="FMO-like"/>
    <property type="match status" value="1"/>
</dbReference>
<dbReference type="Proteomes" id="UP001152797">
    <property type="component" value="Unassembled WGS sequence"/>
</dbReference>
<keyword evidence="14" id="KW-1185">Reference proteome</keyword>
<dbReference type="InterPro" id="IPR002893">
    <property type="entry name" value="Znf_MYND"/>
</dbReference>
<dbReference type="AlphaFoldDB" id="A0A9P1FKK6"/>
<dbReference type="EMBL" id="CAMXCT030000574">
    <property type="protein sequence ID" value="CAL4767971.1"/>
    <property type="molecule type" value="Genomic_DNA"/>
</dbReference>
<evidence type="ECO:0000256" key="4">
    <source>
        <dbReference type="ARBA" id="ARBA00022771"/>
    </source>
</evidence>
<accession>A0A9P1FKK6</accession>
<keyword evidence="5" id="KW-0274">FAD</keyword>
<dbReference type="InterPro" id="IPR036188">
    <property type="entry name" value="FAD/NAD-bd_sf"/>
</dbReference>
<evidence type="ECO:0000259" key="10">
    <source>
        <dbReference type="PROSITE" id="PS50865"/>
    </source>
</evidence>
<dbReference type="Gene3D" id="6.10.140.2220">
    <property type="match status" value="1"/>
</dbReference>
<dbReference type="SUPFAM" id="SSF144232">
    <property type="entry name" value="HIT/MYND zinc finger-like"/>
    <property type="match status" value="1"/>
</dbReference>
<evidence type="ECO:0000256" key="5">
    <source>
        <dbReference type="ARBA" id="ARBA00022827"/>
    </source>
</evidence>
<keyword evidence="3" id="KW-0479">Metal-binding</keyword>
<dbReference type="EMBL" id="CAMXCT020000574">
    <property type="protein sequence ID" value="CAL1134034.1"/>
    <property type="molecule type" value="Genomic_DNA"/>
</dbReference>
<dbReference type="InterPro" id="IPR050346">
    <property type="entry name" value="FMO-like"/>
</dbReference>
<reference evidence="12" key="2">
    <citation type="submission" date="2024-04" db="EMBL/GenBank/DDBJ databases">
        <authorList>
            <person name="Chen Y."/>
            <person name="Shah S."/>
            <person name="Dougan E. K."/>
            <person name="Thang M."/>
            <person name="Chan C."/>
        </authorList>
    </citation>
    <scope>NUCLEOTIDE SEQUENCE [LARGE SCALE GENOMIC DNA]</scope>
</reference>
<evidence type="ECO:0000256" key="7">
    <source>
        <dbReference type="ARBA" id="ARBA00022857"/>
    </source>
</evidence>
<dbReference type="GO" id="GO:0050661">
    <property type="term" value="F:NADP binding"/>
    <property type="evidence" value="ECO:0007669"/>
    <property type="project" value="InterPro"/>
</dbReference>
<proteinExistence type="inferred from homology"/>
<gene>
    <name evidence="11" type="ORF">C1SCF055_LOCUS8520</name>
</gene>
<keyword evidence="7" id="KW-0521">NADP</keyword>
<protein>
    <submittedName>
        <fullName evidence="13">Flavin-containing monooxygenase</fullName>
    </submittedName>
</protein>
<evidence type="ECO:0000313" key="11">
    <source>
        <dbReference type="EMBL" id="CAI3980659.1"/>
    </source>
</evidence>
<comment type="caution">
    <text evidence="11">The sequence shown here is derived from an EMBL/GenBank/DDBJ whole genome shotgun (WGS) entry which is preliminary data.</text>
</comment>
<evidence type="ECO:0000313" key="14">
    <source>
        <dbReference type="Proteomes" id="UP001152797"/>
    </source>
</evidence>
<evidence type="ECO:0000256" key="9">
    <source>
        <dbReference type="PROSITE-ProRule" id="PRU00134"/>
    </source>
</evidence>
<dbReference type="GO" id="GO:0008270">
    <property type="term" value="F:zinc ion binding"/>
    <property type="evidence" value="ECO:0007669"/>
    <property type="project" value="UniProtKB-KW"/>
</dbReference>
<keyword evidence="6" id="KW-0862">Zinc</keyword>
<dbReference type="GO" id="GO:0050660">
    <property type="term" value="F:flavin adenine dinucleotide binding"/>
    <property type="evidence" value="ECO:0007669"/>
    <property type="project" value="InterPro"/>
</dbReference>
<dbReference type="PANTHER" id="PTHR23023">
    <property type="entry name" value="DIMETHYLANILINE MONOOXYGENASE"/>
    <property type="match status" value="1"/>
</dbReference>
<keyword evidence="13" id="KW-0503">Monooxygenase</keyword>
<dbReference type="PROSITE" id="PS50865">
    <property type="entry name" value="ZF_MYND_2"/>
    <property type="match status" value="1"/>
</dbReference>
<evidence type="ECO:0000313" key="13">
    <source>
        <dbReference type="EMBL" id="CAL4767971.1"/>
    </source>
</evidence>